<dbReference type="PANTHER" id="PTHR24078">
    <property type="entry name" value="DNAJ HOMOLOG SUBFAMILY C MEMBER"/>
    <property type="match status" value="1"/>
</dbReference>
<dbReference type="SUPFAM" id="SSF49493">
    <property type="entry name" value="HSP40/DnaJ peptide-binding domain"/>
    <property type="match status" value="2"/>
</dbReference>
<dbReference type="Pfam" id="PF01556">
    <property type="entry name" value="DnaJ_C"/>
    <property type="match status" value="1"/>
</dbReference>
<evidence type="ECO:0000313" key="6">
    <source>
        <dbReference type="Proteomes" id="UP001153076"/>
    </source>
</evidence>
<sequence>MRWNCNDKRHSNKHKGGQDKFRDSDTTSKASKSGTKKSKKHQDPTIPSEDNGDSQFECSMDDCHFRRGSSVLSRTASKRSHTPTPSLQRTGSQSASNGKMDSFRRSMSTRATTSTANSSSSSENPTNSKNVSKLLSQRSMKSPTAATIANVASLSKSTSRRSTTPIIFSQSTARRNAQPIEMKLECSLEELCFGALKQVKINKDVISDAGMIVQEEETLEVDIKPGFKPGTKITFEGKGDEKPGYLPADIVFLIEEKRHMFKRIGDDLELGVRVPLLKALVGCNITVPLLGGEKMNLVFDDVIHPGYEKIIPNQGMPKGVGGRGDLRLNFLVDFPRQLTDIQRSNICTILQGCFLSENN</sequence>
<proteinExistence type="predicted"/>
<protein>
    <recommendedName>
        <fullName evidence="4">Chaperone DnaJ C-terminal domain-containing protein</fullName>
    </recommendedName>
</protein>
<evidence type="ECO:0000256" key="1">
    <source>
        <dbReference type="ARBA" id="ARBA00023186"/>
    </source>
</evidence>
<gene>
    <name evidence="5" type="ORF">Cgig2_003636</name>
</gene>
<keyword evidence="6" id="KW-1185">Reference proteome</keyword>
<dbReference type="OrthoDB" id="550424at2759"/>
<feature type="compositionally biased region" description="Basic and acidic residues" evidence="3">
    <location>
        <begin position="16"/>
        <end position="26"/>
    </location>
</feature>
<dbReference type="PANTHER" id="PTHR24078:SF522">
    <property type="entry name" value="DNAJ CHAPERONE C-TERMINAL DOMAIN-CONTAINING PROTEIN"/>
    <property type="match status" value="1"/>
</dbReference>
<accession>A0A9Q1GYA4</accession>
<feature type="domain" description="Chaperone DnaJ C-terminal" evidence="4">
    <location>
        <begin position="180"/>
        <end position="335"/>
    </location>
</feature>
<dbReference type="GO" id="GO:0006457">
    <property type="term" value="P:protein folding"/>
    <property type="evidence" value="ECO:0007669"/>
    <property type="project" value="InterPro"/>
</dbReference>
<dbReference type="AlphaFoldDB" id="A0A9Q1GYA4"/>
<dbReference type="InterPro" id="IPR002939">
    <property type="entry name" value="DnaJ_C"/>
</dbReference>
<dbReference type="CDD" id="cd10747">
    <property type="entry name" value="DnaJ_C"/>
    <property type="match status" value="1"/>
</dbReference>
<keyword evidence="2" id="KW-0694">RNA-binding</keyword>
<dbReference type="PROSITE" id="PS50889">
    <property type="entry name" value="S4"/>
    <property type="match status" value="1"/>
</dbReference>
<dbReference type="GO" id="GO:0005829">
    <property type="term" value="C:cytosol"/>
    <property type="evidence" value="ECO:0007669"/>
    <property type="project" value="TreeGrafter"/>
</dbReference>
<dbReference type="EMBL" id="JAKOGI010001243">
    <property type="protein sequence ID" value="KAJ8426743.1"/>
    <property type="molecule type" value="Genomic_DNA"/>
</dbReference>
<feature type="compositionally biased region" description="Polar residues" evidence="3">
    <location>
        <begin position="82"/>
        <end position="99"/>
    </location>
</feature>
<comment type="caution">
    <text evidence="5">The sequence shown here is derived from an EMBL/GenBank/DDBJ whole genome shotgun (WGS) entry which is preliminary data.</text>
</comment>
<evidence type="ECO:0000256" key="3">
    <source>
        <dbReference type="SAM" id="MobiDB-lite"/>
    </source>
</evidence>
<evidence type="ECO:0000259" key="4">
    <source>
        <dbReference type="Pfam" id="PF01556"/>
    </source>
</evidence>
<dbReference type="Proteomes" id="UP001153076">
    <property type="component" value="Unassembled WGS sequence"/>
</dbReference>
<dbReference type="InterPro" id="IPR008971">
    <property type="entry name" value="HSP40/DnaJ_pept-bd"/>
</dbReference>
<dbReference type="GO" id="GO:0051082">
    <property type="term" value="F:unfolded protein binding"/>
    <property type="evidence" value="ECO:0007669"/>
    <property type="project" value="InterPro"/>
</dbReference>
<name>A0A9Q1GYA4_9CARY</name>
<dbReference type="GO" id="GO:0003723">
    <property type="term" value="F:RNA binding"/>
    <property type="evidence" value="ECO:0007669"/>
    <property type="project" value="UniProtKB-KW"/>
</dbReference>
<dbReference type="FunFam" id="2.60.260.20:FF:000002">
    <property type="entry name" value="Dnaj homolog subfamily b member"/>
    <property type="match status" value="1"/>
</dbReference>
<dbReference type="InterPro" id="IPR051339">
    <property type="entry name" value="DnaJ_subfamily_B"/>
</dbReference>
<feature type="compositionally biased region" description="Low complexity" evidence="3">
    <location>
        <begin position="105"/>
        <end position="128"/>
    </location>
</feature>
<dbReference type="GO" id="GO:0051087">
    <property type="term" value="F:protein-folding chaperone binding"/>
    <property type="evidence" value="ECO:0007669"/>
    <property type="project" value="TreeGrafter"/>
</dbReference>
<evidence type="ECO:0000256" key="2">
    <source>
        <dbReference type="PROSITE-ProRule" id="PRU00182"/>
    </source>
</evidence>
<reference evidence="5" key="1">
    <citation type="submission" date="2022-04" db="EMBL/GenBank/DDBJ databases">
        <title>Carnegiea gigantea Genome sequencing and assembly v2.</title>
        <authorList>
            <person name="Copetti D."/>
            <person name="Sanderson M.J."/>
            <person name="Burquez A."/>
            <person name="Wojciechowski M.F."/>
        </authorList>
    </citation>
    <scope>NUCLEOTIDE SEQUENCE</scope>
    <source>
        <strain evidence="5">SGP5-SGP5p</strain>
        <tissue evidence="5">Aerial part</tissue>
    </source>
</reference>
<organism evidence="5 6">
    <name type="scientific">Carnegiea gigantea</name>
    <dbReference type="NCBI Taxonomy" id="171969"/>
    <lineage>
        <taxon>Eukaryota</taxon>
        <taxon>Viridiplantae</taxon>
        <taxon>Streptophyta</taxon>
        <taxon>Embryophyta</taxon>
        <taxon>Tracheophyta</taxon>
        <taxon>Spermatophyta</taxon>
        <taxon>Magnoliopsida</taxon>
        <taxon>eudicotyledons</taxon>
        <taxon>Gunneridae</taxon>
        <taxon>Pentapetalae</taxon>
        <taxon>Caryophyllales</taxon>
        <taxon>Cactineae</taxon>
        <taxon>Cactaceae</taxon>
        <taxon>Cactoideae</taxon>
        <taxon>Echinocereeae</taxon>
        <taxon>Carnegiea</taxon>
    </lineage>
</organism>
<feature type="region of interest" description="Disordered" evidence="3">
    <location>
        <begin position="1"/>
        <end position="130"/>
    </location>
</feature>
<dbReference type="Gene3D" id="2.60.260.20">
    <property type="entry name" value="Urease metallochaperone UreE, N-terminal domain"/>
    <property type="match status" value="2"/>
</dbReference>
<evidence type="ECO:0000313" key="5">
    <source>
        <dbReference type="EMBL" id="KAJ8426743.1"/>
    </source>
</evidence>
<keyword evidence="1" id="KW-0143">Chaperone</keyword>